<keyword evidence="2" id="KW-1185">Reference proteome</keyword>
<proteinExistence type="predicted"/>
<dbReference type="RefSeq" id="WP_071503836.1">
    <property type="nucleotide sequence ID" value="NZ_MORL01000006.1"/>
</dbReference>
<name>A0A1S2VJ43_9BACT</name>
<protein>
    <submittedName>
        <fullName evidence="1">Uncharacterized protein</fullName>
    </submittedName>
</protein>
<gene>
    <name evidence="1" type="ORF">BLX24_14360</name>
</gene>
<sequence length="207" mass="24473">MLSFVPAGVRAERLQTKHWKQGKVILQDGTVLKGGIRYDWRSEVVRFKGADQQQWAGSVRQIQEFSYFDQEEARIRRFVAMNFPVSPVSGRQLFMEVILDGTLSVYRRPHAHLYPRPFHSVAGYLFRGWLANDYRNFDYYVYRNASFTRLDVFSREFWPKLHQEMNEESWMFLTVNNLIAPKTIPGQLRLIARYNEIPRLAEPVHAE</sequence>
<comment type="caution">
    <text evidence="1">The sequence shown here is derived from an EMBL/GenBank/DDBJ whole genome shotgun (WGS) entry which is preliminary data.</text>
</comment>
<dbReference type="AlphaFoldDB" id="A0A1S2VJ43"/>
<evidence type="ECO:0000313" key="2">
    <source>
        <dbReference type="Proteomes" id="UP000181790"/>
    </source>
</evidence>
<reference evidence="1 2" key="1">
    <citation type="submission" date="2016-10" db="EMBL/GenBank/DDBJ databases">
        <title>Arsenicibacter rosenii gen. nov., sp. nov., an efficient arsenic-methylating bacterium isolated from an arsenic-contaminated paddy soil.</title>
        <authorList>
            <person name="Huang K."/>
        </authorList>
    </citation>
    <scope>NUCLEOTIDE SEQUENCE [LARGE SCALE GENOMIC DNA]</scope>
    <source>
        <strain evidence="1 2">SM-1</strain>
    </source>
</reference>
<accession>A0A1S2VJ43</accession>
<evidence type="ECO:0000313" key="1">
    <source>
        <dbReference type="EMBL" id="OIN58733.1"/>
    </source>
</evidence>
<dbReference type="EMBL" id="MORL01000006">
    <property type="protein sequence ID" value="OIN58733.1"/>
    <property type="molecule type" value="Genomic_DNA"/>
</dbReference>
<dbReference type="Proteomes" id="UP000181790">
    <property type="component" value="Unassembled WGS sequence"/>
</dbReference>
<organism evidence="1 2">
    <name type="scientific">Arsenicibacter rosenii</name>
    <dbReference type="NCBI Taxonomy" id="1750698"/>
    <lineage>
        <taxon>Bacteria</taxon>
        <taxon>Pseudomonadati</taxon>
        <taxon>Bacteroidota</taxon>
        <taxon>Cytophagia</taxon>
        <taxon>Cytophagales</taxon>
        <taxon>Spirosomataceae</taxon>
        <taxon>Arsenicibacter</taxon>
    </lineage>
</organism>